<name>A0A840LB63_9BURK</name>
<gene>
    <name evidence="2" type="ORF">HNP55_001102</name>
</gene>
<dbReference type="InterPro" id="IPR038678">
    <property type="entry name" value="Spondin_N_sf"/>
</dbReference>
<protein>
    <recommendedName>
        <fullName evidence="4">Secreted protein with PEP-CTERM sorting signal</fullName>
    </recommendedName>
</protein>
<dbReference type="NCBIfam" id="TIGR02595">
    <property type="entry name" value="PEP_CTERM"/>
    <property type="match status" value="1"/>
</dbReference>
<sequence length="263" mass="27462">MRYSSIKLGRLGATLALLGLAATTQAATVQVQVTVQNLVPANGIAFAPLHLGFHSGSFDAFNLGQSANTAIQSVAEGGQGGAWQAAFALADPGATRGTVGGLLLAGQTQTQSFMVDTASNPFFTFASMVVPSNDFFIGNDSPTQYRLFDSAGHLQISSITQKARQIWDAGSEVFDPAAAAFVGNNSLRSDQHGVVNFNFAELAGFNGLTTGAGYVFHSGLSYDQDVYRISFSAAAVPEPQSYALLAAGLLLMGGIVRRRQSKA</sequence>
<evidence type="ECO:0000313" key="2">
    <source>
        <dbReference type="EMBL" id="MBB4842587.1"/>
    </source>
</evidence>
<dbReference type="AlphaFoldDB" id="A0A840LB63"/>
<proteinExistence type="predicted"/>
<evidence type="ECO:0008006" key="4">
    <source>
        <dbReference type="Google" id="ProtNLM"/>
    </source>
</evidence>
<evidence type="ECO:0000313" key="3">
    <source>
        <dbReference type="Proteomes" id="UP000562027"/>
    </source>
</evidence>
<dbReference type="InterPro" id="IPR013424">
    <property type="entry name" value="Ice-binding_C"/>
</dbReference>
<comment type="caution">
    <text evidence="2">The sequence shown here is derived from an EMBL/GenBank/DDBJ whole genome shotgun (WGS) entry which is preliminary data.</text>
</comment>
<dbReference type="EMBL" id="JACHLP010000002">
    <property type="protein sequence ID" value="MBB4842587.1"/>
    <property type="molecule type" value="Genomic_DNA"/>
</dbReference>
<reference evidence="2 3" key="1">
    <citation type="submission" date="2020-08" db="EMBL/GenBank/DDBJ databases">
        <title>Functional genomics of gut bacteria from endangered species of beetles.</title>
        <authorList>
            <person name="Carlos-Shanley C."/>
        </authorList>
    </citation>
    <scope>NUCLEOTIDE SEQUENCE [LARGE SCALE GENOMIC DNA]</scope>
    <source>
        <strain evidence="2 3">S00239</strain>
    </source>
</reference>
<dbReference type="RefSeq" id="WP_184297026.1">
    <property type="nucleotide sequence ID" value="NZ_JACHLP010000002.1"/>
</dbReference>
<keyword evidence="3" id="KW-1185">Reference proteome</keyword>
<feature type="signal peptide" evidence="1">
    <location>
        <begin position="1"/>
        <end position="26"/>
    </location>
</feature>
<accession>A0A840LB63</accession>
<organism evidence="2 3">
    <name type="scientific">Roseateles oligotrophus</name>
    <dbReference type="NCBI Taxonomy" id="1769250"/>
    <lineage>
        <taxon>Bacteria</taxon>
        <taxon>Pseudomonadati</taxon>
        <taxon>Pseudomonadota</taxon>
        <taxon>Betaproteobacteria</taxon>
        <taxon>Burkholderiales</taxon>
        <taxon>Sphaerotilaceae</taxon>
        <taxon>Roseateles</taxon>
    </lineage>
</organism>
<dbReference type="InterPro" id="IPR009465">
    <property type="entry name" value="Spondin_N"/>
</dbReference>
<evidence type="ECO:0000256" key="1">
    <source>
        <dbReference type="SAM" id="SignalP"/>
    </source>
</evidence>
<feature type="chain" id="PRO_5032578325" description="Secreted protein with PEP-CTERM sorting signal" evidence="1">
    <location>
        <begin position="27"/>
        <end position="263"/>
    </location>
</feature>
<dbReference type="Gene3D" id="2.60.40.2130">
    <property type="entry name" value="F-spondin domain"/>
    <property type="match status" value="1"/>
</dbReference>
<keyword evidence="1" id="KW-0732">Signal</keyword>
<dbReference type="NCBIfam" id="NF038123">
    <property type="entry name" value="NF038123_dom"/>
    <property type="match status" value="1"/>
</dbReference>
<dbReference type="Proteomes" id="UP000562027">
    <property type="component" value="Unassembled WGS sequence"/>
</dbReference>